<accession>A0A7S3PZ82</accession>
<dbReference type="UniPathway" id="UPA00196"/>
<gene>
    <name evidence="4" type="ORF">CDEB00056_LOCUS5166</name>
</gene>
<keyword evidence="3" id="KW-0812">Transmembrane</keyword>
<dbReference type="InterPro" id="IPR024078">
    <property type="entry name" value="LmbE-like_dom_sf"/>
</dbReference>
<dbReference type="GO" id="GO:0000225">
    <property type="term" value="F:N-acetylglucosaminylphosphatidylinositol deacetylase activity"/>
    <property type="evidence" value="ECO:0007669"/>
    <property type="project" value="UniProtKB-EC"/>
</dbReference>
<protein>
    <recommendedName>
        <fullName evidence="2">N-acetylglucosaminylphosphatidylinositol deacetylase</fullName>
        <ecNumber evidence="2">3.5.1.89</ecNumber>
    </recommendedName>
</protein>
<dbReference type="GO" id="GO:0005783">
    <property type="term" value="C:endoplasmic reticulum"/>
    <property type="evidence" value="ECO:0007669"/>
    <property type="project" value="TreeGrafter"/>
</dbReference>
<dbReference type="PANTHER" id="PTHR12993">
    <property type="entry name" value="N-ACETYLGLUCOSAMINYL-PHOSPHATIDYLINOSITOL DE-N-ACETYLASE-RELATED"/>
    <property type="match status" value="1"/>
</dbReference>
<dbReference type="GO" id="GO:0006506">
    <property type="term" value="P:GPI anchor biosynthetic process"/>
    <property type="evidence" value="ECO:0007669"/>
    <property type="project" value="UniProtKB-UniPathway"/>
</dbReference>
<evidence type="ECO:0000313" key="4">
    <source>
        <dbReference type="EMBL" id="CAE0460325.1"/>
    </source>
</evidence>
<reference evidence="4" key="1">
    <citation type="submission" date="2021-01" db="EMBL/GenBank/DDBJ databases">
        <authorList>
            <person name="Corre E."/>
            <person name="Pelletier E."/>
            <person name="Niang G."/>
            <person name="Scheremetjew M."/>
            <person name="Finn R."/>
            <person name="Kale V."/>
            <person name="Holt S."/>
            <person name="Cochrane G."/>
            <person name="Meng A."/>
            <person name="Brown T."/>
            <person name="Cohen L."/>
        </authorList>
    </citation>
    <scope>NUCLEOTIDE SEQUENCE</scope>
    <source>
        <strain evidence="4">MM31A-1</strain>
    </source>
</reference>
<dbReference type="AlphaFoldDB" id="A0A7S3PZ82"/>
<proteinExistence type="inferred from homology"/>
<dbReference type="PANTHER" id="PTHR12993:SF11">
    <property type="entry name" value="N-ACETYLGLUCOSAMINYL-PHOSPHATIDYLINOSITOL DE-N-ACETYLASE"/>
    <property type="match status" value="1"/>
</dbReference>
<organism evidence="4">
    <name type="scientific">Chaetoceros debilis</name>
    <dbReference type="NCBI Taxonomy" id="122233"/>
    <lineage>
        <taxon>Eukaryota</taxon>
        <taxon>Sar</taxon>
        <taxon>Stramenopiles</taxon>
        <taxon>Ochrophyta</taxon>
        <taxon>Bacillariophyta</taxon>
        <taxon>Coscinodiscophyceae</taxon>
        <taxon>Chaetocerotophycidae</taxon>
        <taxon>Chaetocerotales</taxon>
        <taxon>Chaetocerotaceae</taxon>
        <taxon>Chaetoceros</taxon>
    </lineage>
</organism>
<name>A0A7S3PZ82_9STRA</name>
<dbReference type="EC" id="3.5.1.89" evidence="2"/>
<comment type="similarity">
    <text evidence="1">Belongs to the PIGL family.</text>
</comment>
<keyword evidence="3" id="KW-0472">Membrane</keyword>
<keyword evidence="3" id="KW-1133">Transmembrane helix</keyword>
<dbReference type="InterPro" id="IPR003737">
    <property type="entry name" value="GlcNAc_PI_deacetylase-related"/>
</dbReference>
<evidence type="ECO:0000256" key="3">
    <source>
        <dbReference type="SAM" id="Phobius"/>
    </source>
</evidence>
<feature type="transmembrane region" description="Helical" evidence="3">
    <location>
        <begin position="200"/>
        <end position="218"/>
    </location>
</feature>
<dbReference type="Gene3D" id="3.40.50.10320">
    <property type="entry name" value="LmbE-like"/>
    <property type="match status" value="1"/>
</dbReference>
<dbReference type="EMBL" id="HBIO01006979">
    <property type="protein sequence ID" value="CAE0460325.1"/>
    <property type="molecule type" value="Transcribed_RNA"/>
</dbReference>
<dbReference type="SUPFAM" id="SSF102588">
    <property type="entry name" value="LmbE-like"/>
    <property type="match status" value="1"/>
</dbReference>
<evidence type="ECO:0000256" key="2">
    <source>
        <dbReference type="ARBA" id="ARBA00012176"/>
    </source>
</evidence>
<dbReference type="Pfam" id="PF02585">
    <property type="entry name" value="PIG-L"/>
    <property type="match status" value="1"/>
</dbReference>
<evidence type="ECO:0000256" key="1">
    <source>
        <dbReference type="ARBA" id="ARBA00006066"/>
    </source>
</evidence>
<dbReference type="GO" id="GO:0016020">
    <property type="term" value="C:membrane"/>
    <property type="evidence" value="ECO:0007669"/>
    <property type="project" value="GOC"/>
</dbReference>
<sequence>MSARQKMKSVYLLIIAHPDDESMFFLPTLYNLLQIDYCEVHILCLSNGNYAKLGKLREAELLAAARIISEAGRARGKGDTTRSGLQVKIIENDGLLDGPNKWTSESVSCFVQEYISSLSRLCDIKLAKSTKLNDDVVITTTDITIITFDQGGVSGHCNHVDTFKGVMDYFNALKVKGGKVPSCERKVKELWMLKSIYNPVAKYIPVVDILLILWIWIFRHVRLLCYSRRVPFESKDPNRISRMFGTEMIGIATETTHNLSFRVFHPRLIRRAMSAHQSQFVWYRKLFILFSRYSYVNDIIVHRVAEGYTHKSEGKMTSTCADKKFL</sequence>